<dbReference type="Proteomes" id="UP000017813">
    <property type="component" value="Unassembled WGS sequence"/>
</dbReference>
<feature type="transmembrane region" description="Helical" evidence="9">
    <location>
        <begin position="188"/>
        <end position="209"/>
    </location>
</feature>
<dbReference type="GO" id="GO:1902600">
    <property type="term" value="P:proton transmembrane transport"/>
    <property type="evidence" value="ECO:0007669"/>
    <property type="project" value="InterPro"/>
</dbReference>
<evidence type="ECO:0000256" key="8">
    <source>
        <dbReference type="ARBA" id="ARBA00023136"/>
    </source>
</evidence>
<organism evidence="11 12">
    <name type="scientific">Simonsiella muelleri ATCC 29453</name>
    <dbReference type="NCBI Taxonomy" id="641147"/>
    <lineage>
        <taxon>Bacteria</taxon>
        <taxon>Pseudomonadati</taxon>
        <taxon>Pseudomonadota</taxon>
        <taxon>Betaproteobacteria</taxon>
        <taxon>Neisseriales</taxon>
        <taxon>Neisseriaceae</taxon>
        <taxon>Simonsiella</taxon>
    </lineage>
</organism>
<feature type="transmembrane region" description="Helical" evidence="9">
    <location>
        <begin position="32"/>
        <end position="50"/>
    </location>
</feature>
<accession>V9H6U3</accession>
<evidence type="ECO:0000256" key="5">
    <source>
        <dbReference type="ARBA" id="ARBA00022692"/>
    </source>
</evidence>
<reference evidence="11 12" key="2">
    <citation type="submission" date="2011-10" db="EMBL/GenBank/DDBJ databases">
        <title>The Genome Sequence of Simonsiella muelleri ATCC 29453.</title>
        <authorList>
            <consortium name="The Broad Institute Genome Sequencing Platform"/>
            <consortium name="The Broad Institute Genome Sequencing Center for Infectious Disease"/>
            <person name="Earl A."/>
            <person name="Ward D."/>
            <person name="Feldgarden M."/>
            <person name="Gevers D."/>
            <person name="Izard J."/>
            <person name="Baranova O.V."/>
            <person name="Blanton J.M."/>
            <person name="Tanner A.C."/>
            <person name="Dewhirst F."/>
            <person name="Young S.K."/>
            <person name="Zeng Q."/>
            <person name="Gargeya S."/>
            <person name="Fitzgerald M."/>
            <person name="Haas B."/>
            <person name="Abouelleil A."/>
            <person name="Alvarado L."/>
            <person name="Arachchi H.M."/>
            <person name="Berlin A."/>
            <person name="Brown A."/>
            <person name="Chapman S.B."/>
            <person name="Chen Z."/>
            <person name="Dunbar C."/>
            <person name="Freedman E."/>
            <person name="Gearin G."/>
            <person name="Goldberg J."/>
            <person name="Griggs A."/>
            <person name="Gujja S."/>
            <person name="Heiman D."/>
            <person name="Howarth C."/>
            <person name="Larson L."/>
            <person name="Lui A."/>
            <person name="MacDonald P.J.P."/>
            <person name="Montmayeur A."/>
            <person name="Murphy C."/>
            <person name="Neiman D."/>
            <person name="Pearson M."/>
            <person name="Priest M."/>
            <person name="Roberts A."/>
            <person name="Saif S."/>
            <person name="Shea T."/>
            <person name="Shenoy N."/>
            <person name="Sisk P."/>
            <person name="Stolte C."/>
            <person name="Sykes S."/>
            <person name="Wortman J."/>
            <person name="Nusbaum C."/>
            <person name="Birren B."/>
        </authorList>
    </citation>
    <scope>NUCLEOTIDE SEQUENCE [LARGE SCALE GENOMIC DNA]</scope>
    <source>
        <strain evidence="11 12">ATCC 29453</strain>
    </source>
</reference>
<dbReference type="InterPro" id="IPR038770">
    <property type="entry name" value="Na+/solute_symporter_sf"/>
</dbReference>
<dbReference type="GO" id="GO:0005886">
    <property type="term" value="C:plasma membrane"/>
    <property type="evidence" value="ECO:0007669"/>
    <property type="project" value="UniProtKB-SubCell"/>
</dbReference>
<dbReference type="RefSeq" id="WP_002642638.1">
    <property type="nucleotide sequence ID" value="NZ_CP019448.1"/>
</dbReference>
<keyword evidence="3" id="KW-0050">Antiport</keyword>
<dbReference type="GO" id="GO:0015297">
    <property type="term" value="F:antiporter activity"/>
    <property type="evidence" value="ECO:0007669"/>
    <property type="project" value="UniProtKB-KW"/>
</dbReference>
<dbReference type="EMBL" id="ADCY02000051">
    <property type="protein sequence ID" value="EFG32015.1"/>
    <property type="molecule type" value="Genomic_DNA"/>
</dbReference>
<name>V9H6U3_9NEIS</name>
<protein>
    <recommendedName>
        <fullName evidence="10">Transporter-associated domain-containing protein</fullName>
    </recommendedName>
</protein>
<dbReference type="Pfam" id="PF00999">
    <property type="entry name" value="Na_H_Exchanger"/>
    <property type="match status" value="1"/>
</dbReference>
<evidence type="ECO:0000256" key="6">
    <source>
        <dbReference type="ARBA" id="ARBA00022989"/>
    </source>
</evidence>
<dbReference type="InterPro" id="IPR006153">
    <property type="entry name" value="Cation/H_exchanger_TM"/>
</dbReference>
<dbReference type="InterPro" id="IPR036318">
    <property type="entry name" value="FAD-bd_PCMH-like_sf"/>
</dbReference>
<dbReference type="PANTHER" id="PTHR32507">
    <property type="entry name" value="NA(+)/H(+) ANTIPORTER 1"/>
    <property type="match status" value="1"/>
</dbReference>
<keyword evidence="6 9" id="KW-1133">Transmembrane helix</keyword>
<feature type="transmembrane region" description="Helical" evidence="9">
    <location>
        <begin position="159"/>
        <end position="176"/>
    </location>
</feature>
<keyword evidence="4" id="KW-1003">Cell membrane</keyword>
<dbReference type="NCBIfam" id="NF003715">
    <property type="entry name" value="PRK05326.1-2"/>
    <property type="match status" value="1"/>
</dbReference>
<dbReference type="AlphaFoldDB" id="V9H6U3"/>
<keyword evidence="7" id="KW-0406">Ion transport</keyword>
<keyword evidence="12" id="KW-1185">Reference proteome</keyword>
<evidence type="ECO:0000256" key="7">
    <source>
        <dbReference type="ARBA" id="ARBA00023065"/>
    </source>
</evidence>
<comment type="caution">
    <text evidence="11">The sequence shown here is derived from an EMBL/GenBank/DDBJ whole genome shotgun (WGS) entry which is preliminary data.</text>
</comment>
<sequence>MFEINIVFFVMGILLFVSVLVSRISTRLGMPLLLTFLGMGMLAGEEGFGIKFDNFTVATIISQMSLAMILLDGGLRTKLKVFRIALKPAVALASWGVLASVAILGVFATFYLHIDWKLGVLMAAIVGSTDAAAVFSLLRNSGVQLNERIQATLELESGINDPMAILLVSLFIGMIVKPEAASLGGTLLMLVQQLGLGLGFGLLAGKILAMLLSKIRLAEGLYALMIASGGLLVFSLTNLFDGSGFLAVYLVGVMVGNSHNSSTQHVLNVMDGLAWLAQAAMFLVLGLLVTPSRVWSHGFDALIIAGCLIFVARPLAVWSSLKWFNKYANKEIAYISWVGLRGAVPITLAIIPMMEGVQREHAQLLFDVAFEVVILSLLIQGTTIGWIAQKLNMILPPKPEPLDNREVWLAEKLAVNLLSFEVASGSDAENSHPQALTRQFGNASLFALVRDNQTINVNMTTQMQAGDIAWYVLPEDLGDEFALQFASADKQLREQQFYGEFVVNPDVKLRELAFMYGLKIQDDVADSTLLAAFRHAFGDVPVAGDCLDWDGVRVTVKELDEKSYVKSFGLKLPKK</sequence>
<comment type="subcellular location">
    <subcellularLocation>
        <location evidence="1">Cell membrane</location>
        <topology evidence="1">Multi-pass membrane protein</topology>
    </subcellularLocation>
</comment>
<evidence type="ECO:0000313" key="12">
    <source>
        <dbReference type="Proteomes" id="UP000017813"/>
    </source>
</evidence>
<dbReference type="Gene3D" id="1.20.1530.20">
    <property type="match status" value="1"/>
</dbReference>
<keyword evidence="5 9" id="KW-0812">Transmembrane</keyword>
<dbReference type="GO" id="GO:0050660">
    <property type="term" value="F:flavin adenine dinucleotide binding"/>
    <property type="evidence" value="ECO:0007669"/>
    <property type="project" value="InterPro"/>
</dbReference>
<gene>
    <name evidence="11" type="ORF">HMPREF9021_00420</name>
</gene>
<proteinExistence type="predicted"/>
<evidence type="ECO:0000259" key="10">
    <source>
        <dbReference type="SMART" id="SM01091"/>
    </source>
</evidence>
<evidence type="ECO:0000256" key="3">
    <source>
        <dbReference type="ARBA" id="ARBA00022449"/>
    </source>
</evidence>
<dbReference type="OrthoDB" id="9810759at2"/>
<keyword evidence="8 9" id="KW-0472">Membrane</keyword>
<dbReference type="InterPro" id="IPR005170">
    <property type="entry name" value="Transptr-assoc_dom"/>
</dbReference>
<dbReference type="HOGENOM" id="CLU_005912_9_2_4"/>
<dbReference type="STRING" id="641147.HMPREF9021_00420"/>
<evidence type="ECO:0000256" key="2">
    <source>
        <dbReference type="ARBA" id="ARBA00022448"/>
    </source>
</evidence>
<dbReference type="KEGG" id="smur:BWP33_00505"/>
<evidence type="ECO:0000313" key="11">
    <source>
        <dbReference type="EMBL" id="EFG32015.1"/>
    </source>
</evidence>
<evidence type="ECO:0000256" key="9">
    <source>
        <dbReference type="SAM" id="Phobius"/>
    </source>
</evidence>
<dbReference type="PANTHER" id="PTHR32507:SF7">
    <property type="entry name" value="K(+)_H(+) ANTIPORTER NHAP2"/>
    <property type="match status" value="1"/>
</dbReference>
<feature type="transmembrane region" description="Helical" evidence="9">
    <location>
        <begin position="272"/>
        <end position="289"/>
    </location>
</feature>
<dbReference type="SUPFAM" id="SSF56176">
    <property type="entry name" value="FAD-binding/transporter-associated domain-like"/>
    <property type="match status" value="1"/>
</dbReference>
<reference evidence="11 12" key="1">
    <citation type="submission" date="2010-03" db="EMBL/GenBank/DDBJ databases">
        <authorList>
            <consortium name="The Broad Institute Genome Sequencing Platform"/>
            <person name="Ward D."/>
            <person name="Earl A."/>
            <person name="Feldgarden M."/>
            <person name="Gevers D."/>
            <person name="Young S."/>
            <person name="Zeng Q."/>
            <person name="Koehrsen M."/>
            <person name="Alvarado L."/>
            <person name="Berlin A.M."/>
            <person name="Borenstein D."/>
            <person name="Chapman S.B."/>
            <person name="Chen Z."/>
            <person name="Engels R."/>
            <person name="Freedman E."/>
            <person name="Gellesch M."/>
            <person name="Goldberg J."/>
            <person name="Griggs A."/>
            <person name="Gujja S."/>
            <person name="Heilman E.R."/>
            <person name="Heiman D.I."/>
            <person name="Hepburn T.A."/>
            <person name="Howarth C."/>
            <person name="Jen D."/>
            <person name="Larson L."/>
            <person name="Mehta T."/>
            <person name="Park D."/>
            <person name="Pearson M."/>
            <person name="Richards J."/>
            <person name="Roberts A."/>
            <person name="Saif S."/>
            <person name="Shea T.D."/>
            <person name="Shenoy N."/>
            <person name="Sisk P."/>
            <person name="Stolte C."/>
            <person name="Sykes S.N."/>
            <person name="Walk T."/>
            <person name="White J."/>
            <person name="Yandava C."/>
            <person name="Izard J."/>
            <person name="Baranova O.V."/>
            <person name="Blanton J.M."/>
            <person name="Tanner A.C."/>
            <person name="Dewhirst F."/>
            <person name="Haas B."/>
            <person name="Nusbaum C."/>
            <person name="Birren B."/>
        </authorList>
    </citation>
    <scope>NUCLEOTIDE SEQUENCE [LARGE SCALE GENOMIC DNA]</scope>
    <source>
        <strain evidence="11 12">ATCC 29453</strain>
    </source>
</reference>
<feature type="transmembrane region" description="Helical" evidence="9">
    <location>
        <begin position="6"/>
        <end position="25"/>
    </location>
</feature>
<feature type="transmembrane region" description="Helical" evidence="9">
    <location>
        <begin position="118"/>
        <end position="138"/>
    </location>
</feature>
<dbReference type="NCBIfam" id="NF003714">
    <property type="entry name" value="PRK05326.1-1"/>
    <property type="match status" value="1"/>
</dbReference>
<keyword evidence="2" id="KW-0813">Transport</keyword>
<feature type="transmembrane region" description="Helical" evidence="9">
    <location>
        <begin position="332"/>
        <end position="352"/>
    </location>
</feature>
<evidence type="ECO:0000256" key="1">
    <source>
        <dbReference type="ARBA" id="ARBA00004651"/>
    </source>
</evidence>
<feature type="transmembrane region" description="Helical" evidence="9">
    <location>
        <begin position="89"/>
        <end position="112"/>
    </location>
</feature>
<dbReference type="SMART" id="SM01091">
    <property type="entry name" value="CorC_HlyC"/>
    <property type="match status" value="1"/>
</dbReference>
<feature type="transmembrane region" description="Helical" evidence="9">
    <location>
        <begin position="56"/>
        <end position="77"/>
    </location>
</feature>
<evidence type="ECO:0000256" key="4">
    <source>
        <dbReference type="ARBA" id="ARBA00022475"/>
    </source>
</evidence>
<feature type="domain" description="Transporter-associated" evidence="10">
    <location>
        <begin position="494"/>
        <end position="574"/>
    </location>
</feature>
<dbReference type="eggNOG" id="COG3263">
    <property type="taxonomic scope" value="Bacteria"/>
</dbReference>
<feature type="transmembrane region" description="Helical" evidence="9">
    <location>
        <begin position="364"/>
        <end position="388"/>
    </location>
</feature>
<dbReference type="Pfam" id="PF03471">
    <property type="entry name" value="CorC_HlyC"/>
    <property type="match status" value="1"/>
</dbReference>
<dbReference type="NCBIfam" id="NF003716">
    <property type="entry name" value="PRK05326.1-3"/>
    <property type="match status" value="1"/>
</dbReference>
<feature type="transmembrane region" description="Helical" evidence="9">
    <location>
        <begin position="221"/>
        <end position="252"/>
    </location>
</feature>
<feature type="transmembrane region" description="Helical" evidence="9">
    <location>
        <begin position="301"/>
        <end position="320"/>
    </location>
</feature>